<evidence type="ECO:0000256" key="12">
    <source>
        <dbReference type="PIRSR" id="PIRSR000495-1"/>
    </source>
</evidence>
<comment type="subunit">
    <text evidence="2 11">Heterodimer of HisH and HisF.</text>
</comment>
<organism evidence="14 15">
    <name type="scientific">Nanchangia anserum</name>
    <dbReference type="NCBI Taxonomy" id="2692125"/>
    <lineage>
        <taxon>Bacteria</taxon>
        <taxon>Bacillati</taxon>
        <taxon>Actinomycetota</taxon>
        <taxon>Actinomycetes</taxon>
        <taxon>Actinomycetales</taxon>
        <taxon>Actinomycetaceae</taxon>
        <taxon>Nanchangia</taxon>
    </lineage>
</organism>
<dbReference type="GO" id="GO:0000107">
    <property type="term" value="F:imidazoleglycerol-phosphate synthase activity"/>
    <property type="evidence" value="ECO:0007669"/>
    <property type="project" value="UniProtKB-UniRule"/>
</dbReference>
<dbReference type="PROSITE" id="PS51273">
    <property type="entry name" value="GATASE_TYPE_1"/>
    <property type="match status" value="1"/>
</dbReference>
<comment type="subcellular location">
    <subcellularLocation>
        <location evidence="11">Cytoplasm</location>
    </subcellularLocation>
</comment>
<keyword evidence="7 11" id="KW-0456">Lyase</keyword>
<dbReference type="InterPro" id="IPR029062">
    <property type="entry name" value="Class_I_gatase-like"/>
</dbReference>
<keyword evidence="11" id="KW-0963">Cytoplasm</keyword>
<dbReference type="EMBL" id="JACRUO010000003">
    <property type="protein sequence ID" value="MBD3690221.1"/>
    <property type="molecule type" value="Genomic_DNA"/>
</dbReference>
<dbReference type="PANTHER" id="PTHR42701">
    <property type="entry name" value="IMIDAZOLE GLYCEROL PHOSPHATE SYNTHASE SUBUNIT HISH"/>
    <property type="match status" value="1"/>
</dbReference>
<comment type="catalytic activity">
    <reaction evidence="9 11">
        <text>5-[(5-phospho-1-deoxy-D-ribulos-1-ylimino)methylamino]-1-(5-phospho-beta-D-ribosyl)imidazole-4-carboxamide + L-glutamine = D-erythro-1-(imidazol-4-yl)glycerol 3-phosphate + 5-amino-1-(5-phospho-beta-D-ribosyl)imidazole-4-carboxamide + L-glutamate + H(+)</text>
        <dbReference type="Rhea" id="RHEA:24793"/>
        <dbReference type="ChEBI" id="CHEBI:15378"/>
        <dbReference type="ChEBI" id="CHEBI:29985"/>
        <dbReference type="ChEBI" id="CHEBI:58278"/>
        <dbReference type="ChEBI" id="CHEBI:58359"/>
        <dbReference type="ChEBI" id="CHEBI:58475"/>
        <dbReference type="ChEBI" id="CHEBI:58525"/>
        <dbReference type="EC" id="4.3.2.10"/>
    </reaction>
</comment>
<evidence type="ECO:0000259" key="13">
    <source>
        <dbReference type="Pfam" id="PF00117"/>
    </source>
</evidence>
<dbReference type="UniPathway" id="UPA00031">
    <property type="reaction ID" value="UER00010"/>
</dbReference>
<feature type="active site" description="Nucleophile" evidence="11 12">
    <location>
        <position position="82"/>
    </location>
</feature>
<dbReference type="PIRSF" id="PIRSF000495">
    <property type="entry name" value="Amidotransf_hisH"/>
    <property type="match status" value="1"/>
</dbReference>
<evidence type="ECO:0000313" key="15">
    <source>
        <dbReference type="Proteomes" id="UP000627538"/>
    </source>
</evidence>
<keyword evidence="15" id="KW-1185">Reference proteome</keyword>
<dbReference type="GO" id="GO:0004359">
    <property type="term" value="F:glutaminase activity"/>
    <property type="evidence" value="ECO:0007669"/>
    <property type="project" value="UniProtKB-EC"/>
</dbReference>
<dbReference type="PANTHER" id="PTHR42701:SF1">
    <property type="entry name" value="IMIDAZOLE GLYCEROL PHOSPHATE SYNTHASE SUBUNIT HISH"/>
    <property type="match status" value="1"/>
</dbReference>
<comment type="function">
    <text evidence="8 11">IGPS catalyzes the conversion of PRFAR and glutamine to IGP, AICAR and glutamate. The HisH subunit catalyzes the hydrolysis of glutamine to glutamate and ammonia as part of the synthesis of IGP and AICAR. The resulting ammonia molecule is channeled to the active site of HisF.</text>
</comment>
<evidence type="ECO:0000256" key="9">
    <source>
        <dbReference type="ARBA" id="ARBA00047838"/>
    </source>
</evidence>
<evidence type="ECO:0000256" key="5">
    <source>
        <dbReference type="ARBA" id="ARBA00022962"/>
    </source>
</evidence>
<feature type="active site" evidence="11 12">
    <location>
        <position position="188"/>
    </location>
</feature>
<name>A0A8I0GE08_9ACTO</name>
<dbReference type="InterPro" id="IPR017926">
    <property type="entry name" value="GATASE"/>
</dbReference>
<evidence type="ECO:0000256" key="3">
    <source>
        <dbReference type="ARBA" id="ARBA00022605"/>
    </source>
</evidence>
<accession>A0A8I0GE08</accession>
<proteinExistence type="inferred from homology"/>
<reference evidence="14 15" key="1">
    <citation type="submission" date="2020-08" db="EMBL/GenBank/DDBJ databases">
        <title>Winkia gen. nov., sp. nov., isolated from faeces of the Anser albifrons in China.</title>
        <authorList>
            <person name="Liu Q."/>
        </authorList>
    </citation>
    <scope>NUCLEOTIDE SEQUENCE [LARGE SCALE GENOMIC DNA]</scope>
    <source>
        <strain evidence="14 15">C62</strain>
    </source>
</reference>
<dbReference type="SUPFAM" id="SSF52317">
    <property type="entry name" value="Class I glutamine amidotransferase-like"/>
    <property type="match status" value="1"/>
</dbReference>
<evidence type="ECO:0000256" key="8">
    <source>
        <dbReference type="ARBA" id="ARBA00025299"/>
    </source>
</evidence>
<dbReference type="EC" id="4.3.2.10" evidence="11"/>
<evidence type="ECO:0000256" key="11">
    <source>
        <dbReference type="HAMAP-Rule" id="MF_00278"/>
    </source>
</evidence>
<keyword evidence="5 11" id="KW-0315">Glutamine amidotransferase</keyword>
<dbReference type="AlphaFoldDB" id="A0A8I0GE08"/>
<evidence type="ECO:0000256" key="6">
    <source>
        <dbReference type="ARBA" id="ARBA00023102"/>
    </source>
</evidence>
<keyword evidence="3 11" id="KW-0028">Amino-acid biosynthesis</keyword>
<dbReference type="RefSeq" id="WP_191072331.1">
    <property type="nucleotide sequence ID" value="NZ_CP060506.1"/>
</dbReference>
<comment type="pathway">
    <text evidence="1 11">Amino-acid biosynthesis; L-histidine biosynthesis; L-histidine from 5-phospho-alpha-D-ribose 1-diphosphate: step 5/9.</text>
</comment>
<comment type="catalytic activity">
    <reaction evidence="10 11">
        <text>L-glutamine + H2O = L-glutamate + NH4(+)</text>
        <dbReference type="Rhea" id="RHEA:15889"/>
        <dbReference type="ChEBI" id="CHEBI:15377"/>
        <dbReference type="ChEBI" id="CHEBI:28938"/>
        <dbReference type="ChEBI" id="CHEBI:29985"/>
        <dbReference type="ChEBI" id="CHEBI:58359"/>
        <dbReference type="EC" id="3.5.1.2"/>
    </reaction>
</comment>
<evidence type="ECO:0000256" key="1">
    <source>
        <dbReference type="ARBA" id="ARBA00005091"/>
    </source>
</evidence>
<evidence type="ECO:0000256" key="7">
    <source>
        <dbReference type="ARBA" id="ARBA00023239"/>
    </source>
</evidence>
<dbReference type="InterPro" id="IPR010139">
    <property type="entry name" value="Imidazole-glycPsynth_HisH"/>
</dbReference>
<dbReference type="GO" id="GO:0016829">
    <property type="term" value="F:lyase activity"/>
    <property type="evidence" value="ECO:0007669"/>
    <property type="project" value="UniProtKB-KW"/>
</dbReference>
<feature type="domain" description="Glutamine amidotransferase" evidence="13">
    <location>
        <begin position="6"/>
        <end position="201"/>
    </location>
</feature>
<dbReference type="Pfam" id="PF00117">
    <property type="entry name" value="GATase"/>
    <property type="match status" value="1"/>
</dbReference>
<sequence>MSPQVVVLDYGSGNVRSACRALEKAGARVRLSDDRDAARHADGLVVPGVGAFDAVARALRETQADDLIRERIAADAAVFGICVGMQVLFSQGLEGGAASDGLGVFSGDVSALHAPIVPHMGWSPIEAGEGTRVFRGVEGELFYFVHSYAAHAVPASHPDAVVTWAEHGERFVAAIECGAVSATQFHPEKSGEAGRVVLANWLDTL</sequence>
<keyword evidence="4 11" id="KW-0378">Hydrolase</keyword>
<dbReference type="Proteomes" id="UP000627538">
    <property type="component" value="Unassembled WGS sequence"/>
</dbReference>
<dbReference type="NCBIfam" id="TIGR01855">
    <property type="entry name" value="IMP_synth_hisH"/>
    <property type="match status" value="1"/>
</dbReference>
<dbReference type="GO" id="GO:0005737">
    <property type="term" value="C:cytoplasm"/>
    <property type="evidence" value="ECO:0007669"/>
    <property type="project" value="UniProtKB-SubCell"/>
</dbReference>
<dbReference type="CDD" id="cd01748">
    <property type="entry name" value="GATase1_IGP_Synthase"/>
    <property type="match status" value="1"/>
</dbReference>
<comment type="caution">
    <text evidence="14">The sequence shown here is derived from an EMBL/GenBank/DDBJ whole genome shotgun (WGS) entry which is preliminary data.</text>
</comment>
<keyword evidence="6 11" id="KW-0368">Histidine biosynthesis</keyword>
<dbReference type="GO" id="GO:0000105">
    <property type="term" value="P:L-histidine biosynthetic process"/>
    <property type="evidence" value="ECO:0007669"/>
    <property type="project" value="UniProtKB-UniRule"/>
</dbReference>
<feature type="active site" evidence="11 12">
    <location>
        <position position="186"/>
    </location>
</feature>
<evidence type="ECO:0000256" key="2">
    <source>
        <dbReference type="ARBA" id="ARBA00011152"/>
    </source>
</evidence>
<evidence type="ECO:0000256" key="10">
    <source>
        <dbReference type="ARBA" id="ARBA00049534"/>
    </source>
</evidence>
<evidence type="ECO:0000256" key="4">
    <source>
        <dbReference type="ARBA" id="ARBA00022801"/>
    </source>
</evidence>
<dbReference type="EC" id="3.5.1.2" evidence="11"/>
<evidence type="ECO:0000313" key="14">
    <source>
        <dbReference type="EMBL" id="MBD3690221.1"/>
    </source>
</evidence>
<dbReference type="HAMAP" id="MF_00278">
    <property type="entry name" value="HisH"/>
    <property type="match status" value="1"/>
</dbReference>
<protein>
    <recommendedName>
        <fullName evidence="11">Imidazole glycerol phosphate synthase subunit HisH</fullName>
        <ecNumber evidence="11">4.3.2.10</ecNumber>
    </recommendedName>
    <alternativeName>
        <fullName evidence="11">IGP synthase glutaminase subunit</fullName>
        <ecNumber evidence="11">3.5.1.2</ecNumber>
    </alternativeName>
    <alternativeName>
        <fullName evidence="11">IGP synthase subunit HisH</fullName>
    </alternativeName>
    <alternativeName>
        <fullName evidence="11">ImGP synthase subunit HisH</fullName>
        <shortName evidence="11">IGPS subunit HisH</shortName>
    </alternativeName>
</protein>
<dbReference type="Gene3D" id="3.40.50.880">
    <property type="match status" value="1"/>
</dbReference>
<gene>
    <name evidence="11 14" type="primary">hisH</name>
    <name evidence="14" type="ORF">H8R10_08290</name>
</gene>